<dbReference type="OrthoDB" id="3512640at2759"/>
<dbReference type="PANTHER" id="PTHR11808">
    <property type="entry name" value="TRANS-SULFURATION ENZYME FAMILY MEMBER"/>
    <property type="match status" value="1"/>
</dbReference>
<evidence type="ECO:0000256" key="2">
    <source>
        <dbReference type="ARBA" id="ARBA00022898"/>
    </source>
</evidence>
<keyword evidence="2 3" id="KW-0663">Pyridoxal phosphate</keyword>
<dbReference type="Gene3D" id="3.90.1150.10">
    <property type="entry name" value="Aspartate Aminotransferase, domain 1"/>
    <property type="match status" value="1"/>
</dbReference>
<dbReference type="InterPro" id="IPR015421">
    <property type="entry name" value="PyrdxlP-dep_Trfase_major"/>
</dbReference>
<protein>
    <recommendedName>
        <fullName evidence="7">Cystathionine gamma-synthase</fullName>
    </recommendedName>
</protein>
<name>A0A9P6E1T2_9AGAM</name>
<evidence type="ECO:0000256" key="3">
    <source>
        <dbReference type="PIRSR" id="PIRSR001434-2"/>
    </source>
</evidence>
<evidence type="ECO:0000256" key="1">
    <source>
        <dbReference type="ARBA" id="ARBA00001933"/>
    </source>
</evidence>
<dbReference type="PIRSF" id="PIRSF001434">
    <property type="entry name" value="CGS"/>
    <property type="match status" value="1"/>
</dbReference>
<proteinExistence type="inferred from homology"/>
<dbReference type="EMBL" id="MU128920">
    <property type="protein sequence ID" value="KAF9519055.1"/>
    <property type="molecule type" value="Genomic_DNA"/>
</dbReference>
<evidence type="ECO:0000313" key="6">
    <source>
        <dbReference type="Proteomes" id="UP000886523"/>
    </source>
</evidence>
<dbReference type="GO" id="GO:0030170">
    <property type="term" value="F:pyridoxal phosphate binding"/>
    <property type="evidence" value="ECO:0007669"/>
    <property type="project" value="InterPro"/>
</dbReference>
<gene>
    <name evidence="5" type="ORF">BS47DRAFT_1370885</name>
</gene>
<dbReference type="PANTHER" id="PTHR11808:SF35">
    <property type="entry name" value="CYSTATHIONINE GAMMA-SYNTHASE (AFU_ORTHOLOGUE AFUA_7G01590)"/>
    <property type="match status" value="1"/>
</dbReference>
<dbReference type="Pfam" id="PF01053">
    <property type="entry name" value="Cys_Met_Meta_PP"/>
    <property type="match status" value="1"/>
</dbReference>
<dbReference type="InterPro" id="IPR015422">
    <property type="entry name" value="PyrdxlP-dep_Trfase_small"/>
</dbReference>
<dbReference type="GO" id="GO:0005737">
    <property type="term" value="C:cytoplasm"/>
    <property type="evidence" value="ECO:0007669"/>
    <property type="project" value="TreeGrafter"/>
</dbReference>
<dbReference type="SUPFAM" id="SSF53383">
    <property type="entry name" value="PLP-dependent transferases"/>
    <property type="match status" value="1"/>
</dbReference>
<comment type="similarity">
    <text evidence="4">Belongs to the trans-sulfuration enzymes family.</text>
</comment>
<keyword evidence="6" id="KW-1185">Reference proteome</keyword>
<sequence length="409" mass="44332">MAPSDRDGDHTLSGTHLSTRLLHSDNEFAKMDPAVAPNISVTTTYSPSNALDFKAGNEPQPGGDDPHVYSRFTQPNVSRVEKVLGDLCNGYALTYRSGLAAGYAALVHYNPKRVAITLGYHGLHAAVALYRRGAPIDVVGIDDPLQSGDLLWVETPLNPSGEARNIKHYADRAHAAGAVMVVDATFAPPPLQDPFLWGADCVMHSASKYLGGHSDVLGGVLVVKSAKEWTELSDDRGVLGNTQGSLETFLLLRSLRTHELRVRRQSATATALALWLNKLTTVPAGQQWDGVPGGIVTQVMHSSVQTEPFVREQLSGGHSPCFGILLAQVEWARVLPHQVNFFTSATSLGSVESLIEQRVISDSSADPHIIRISVGLEDLEVRRFTRCTSPLCCYLTWSNLTDINAGLYF</sequence>
<comment type="cofactor">
    <cofactor evidence="1 4">
        <name>pyridoxal 5'-phosphate</name>
        <dbReference type="ChEBI" id="CHEBI:597326"/>
    </cofactor>
</comment>
<accession>A0A9P6E1T2</accession>
<dbReference type="Gene3D" id="3.40.640.10">
    <property type="entry name" value="Type I PLP-dependent aspartate aminotransferase-like (Major domain)"/>
    <property type="match status" value="1"/>
</dbReference>
<comment type="caution">
    <text evidence="5">The sequence shown here is derived from an EMBL/GenBank/DDBJ whole genome shotgun (WGS) entry which is preliminary data.</text>
</comment>
<evidence type="ECO:0000313" key="5">
    <source>
        <dbReference type="EMBL" id="KAF9519055.1"/>
    </source>
</evidence>
<dbReference type="GO" id="GO:0016846">
    <property type="term" value="F:carbon-sulfur lyase activity"/>
    <property type="evidence" value="ECO:0007669"/>
    <property type="project" value="TreeGrafter"/>
</dbReference>
<dbReference type="Proteomes" id="UP000886523">
    <property type="component" value="Unassembled WGS sequence"/>
</dbReference>
<dbReference type="GO" id="GO:0019346">
    <property type="term" value="P:transsulfuration"/>
    <property type="evidence" value="ECO:0007669"/>
    <property type="project" value="InterPro"/>
</dbReference>
<feature type="modified residue" description="N6-(pyridoxal phosphate)lysine" evidence="3">
    <location>
        <position position="208"/>
    </location>
</feature>
<reference evidence="5" key="1">
    <citation type="journal article" date="2020" name="Nat. Commun.">
        <title>Large-scale genome sequencing of mycorrhizal fungi provides insights into the early evolution of symbiotic traits.</title>
        <authorList>
            <person name="Miyauchi S."/>
            <person name="Kiss E."/>
            <person name="Kuo A."/>
            <person name="Drula E."/>
            <person name="Kohler A."/>
            <person name="Sanchez-Garcia M."/>
            <person name="Morin E."/>
            <person name="Andreopoulos B."/>
            <person name="Barry K.W."/>
            <person name="Bonito G."/>
            <person name="Buee M."/>
            <person name="Carver A."/>
            <person name="Chen C."/>
            <person name="Cichocki N."/>
            <person name="Clum A."/>
            <person name="Culley D."/>
            <person name="Crous P.W."/>
            <person name="Fauchery L."/>
            <person name="Girlanda M."/>
            <person name="Hayes R.D."/>
            <person name="Keri Z."/>
            <person name="LaButti K."/>
            <person name="Lipzen A."/>
            <person name="Lombard V."/>
            <person name="Magnuson J."/>
            <person name="Maillard F."/>
            <person name="Murat C."/>
            <person name="Nolan M."/>
            <person name="Ohm R.A."/>
            <person name="Pangilinan J."/>
            <person name="Pereira M.F."/>
            <person name="Perotto S."/>
            <person name="Peter M."/>
            <person name="Pfister S."/>
            <person name="Riley R."/>
            <person name="Sitrit Y."/>
            <person name="Stielow J.B."/>
            <person name="Szollosi G."/>
            <person name="Zifcakova L."/>
            <person name="Stursova M."/>
            <person name="Spatafora J.W."/>
            <person name="Tedersoo L."/>
            <person name="Vaario L.M."/>
            <person name="Yamada A."/>
            <person name="Yan M."/>
            <person name="Wang P."/>
            <person name="Xu J."/>
            <person name="Bruns T."/>
            <person name="Baldrian P."/>
            <person name="Vilgalys R."/>
            <person name="Dunand C."/>
            <person name="Henrissat B."/>
            <person name="Grigoriev I.V."/>
            <person name="Hibbett D."/>
            <person name="Nagy L.G."/>
            <person name="Martin F.M."/>
        </authorList>
    </citation>
    <scope>NUCLEOTIDE SEQUENCE</scope>
    <source>
        <strain evidence="5">UP504</strain>
    </source>
</reference>
<dbReference type="InterPro" id="IPR000277">
    <property type="entry name" value="Cys/Met-Metab_PyrdxlP-dep_enz"/>
</dbReference>
<evidence type="ECO:0000256" key="4">
    <source>
        <dbReference type="RuleBase" id="RU362118"/>
    </source>
</evidence>
<dbReference type="InterPro" id="IPR015424">
    <property type="entry name" value="PyrdxlP-dep_Trfase"/>
</dbReference>
<evidence type="ECO:0008006" key="7">
    <source>
        <dbReference type="Google" id="ProtNLM"/>
    </source>
</evidence>
<dbReference type="AlphaFoldDB" id="A0A9P6E1T2"/>
<organism evidence="5 6">
    <name type="scientific">Hydnum rufescens UP504</name>
    <dbReference type="NCBI Taxonomy" id="1448309"/>
    <lineage>
        <taxon>Eukaryota</taxon>
        <taxon>Fungi</taxon>
        <taxon>Dikarya</taxon>
        <taxon>Basidiomycota</taxon>
        <taxon>Agaricomycotina</taxon>
        <taxon>Agaricomycetes</taxon>
        <taxon>Cantharellales</taxon>
        <taxon>Hydnaceae</taxon>
        <taxon>Hydnum</taxon>
    </lineage>
</organism>